<proteinExistence type="predicted"/>
<protein>
    <submittedName>
        <fullName evidence="1">Uncharacterized protein</fullName>
    </submittedName>
</protein>
<keyword evidence="2" id="KW-1185">Reference proteome</keyword>
<sequence length="72" mass="8449">MNEGHFDKETFPTYYLHLFIVSGLIYVVRMGRGERYMRCASLSRLLSVPFSNRSRIPPCRYPTPSRIEGCQF</sequence>
<accession>A0ACB6R6U2</accession>
<reference evidence="1" key="1">
    <citation type="journal article" date="2020" name="Stud. Mycol.">
        <title>101 Dothideomycetes genomes: a test case for predicting lifestyles and emergence of pathogens.</title>
        <authorList>
            <person name="Haridas S."/>
            <person name="Albert R."/>
            <person name="Binder M."/>
            <person name="Bloem J."/>
            <person name="Labutti K."/>
            <person name="Salamov A."/>
            <person name="Andreopoulos B."/>
            <person name="Baker S."/>
            <person name="Barry K."/>
            <person name="Bills G."/>
            <person name="Bluhm B."/>
            <person name="Cannon C."/>
            <person name="Castanera R."/>
            <person name="Culley D."/>
            <person name="Daum C."/>
            <person name="Ezra D."/>
            <person name="Gonzalez J."/>
            <person name="Henrissat B."/>
            <person name="Kuo A."/>
            <person name="Liang C."/>
            <person name="Lipzen A."/>
            <person name="Lutzoni F."/>
            <person name="Magnuson J."/>
            <person name="Mondo S."/>
            <person name="Nolan M."/>
            <person name="Ohm R."/>
            <person name="Pangilinan J."/>
            <person name="Park H.-J."/>
            <person name="Ramirez L."/>
            <person name="Alfaro M."/>
            <person name="Sun H."/>
            <person name="Tritt A."/>
            <person name="Yoshinaga Y."/>
            <person name="Zwiers L.-H."/>
            <person name="Turgeon B."/>
            <person name="Goodwin S."/>
            <person name="Spatafora J."/>
            <person name="Crous P."/>
            <person name="Grigoriev I."/>
        </authorList>
    </citation>
    <scope>NUCLEOTIDE SEQUENCE</scope>
    <source>
        <strain evidence="1">ATCC 200398</strain>
    </source>
</reference>
<comment type="caution">
    <text evidence="1">The sequence shown here is derived from an EMBL/GenBank/DDBJ whole genome shotgun (WGS) entry which is preliminary data.</text>
</comment>
<organism evidence="1 2">
    <name type="scientific">Lindgomyces ingoldianus</name>
    <dbReference type="NCBI Taxonomy" id="673940"/>
    <lineage>
        <taxon>Eukaryota</taxon>
        <taxon>Fungi</taxon>
        <taxon>Dikarya</taxon>
        <taxon>Ascomycota</taxon>
        <taxon>Pezizomycotina</taxon>
        <taxon>Dothideomycetes</taxon>
        <taxon>Pleosporomycetidae</taxon>
        <taxon>Pleosporales</taxon>
        <taxon>Lindgomycetaceae</taxon>
        <taxon>Lindgomyces</taxon>
    </lineage>
</organism>
<evidence type="ECO:0000313" key="1">
    <source>
        <dbReference type="EMBL" id="KAF2474988.1"/>
    </source>
</evidence>
<evidence type="ECO:0000313" key="2">
    <source>
        <dbReference type="Proteomes" id="UP000799755"/>
    </source>
</evidence>
<gene>
    <name evidence="1" type="ORF">BDR25DRAFT_113379</name>
</gene>
<dbReference type="EMBL" id="MU003497">
    <property type="protein sequence ID" value="KAF2474988.1"/>
    <property type="molecule type" value="Genomic_DNA"/>
</dbReference>
<name>A0ACB6R6U2_9PLEO</name>
<dbReference type="Proteomes" id="UP000799755">
    <property type="component" value="Unassembled WGS sequence"/>
</dbReference>